<dbReference type="Proteomes" id="UP000260828">
    <property type="component" value="Unassembled WGS sequence"/>
</dbReference>
<evidence type="ECO:0000313" key="2">
    <source>
        <dbReference type="Proteomes" id="UP000260828"/>
    </source>
</evidence>
<reference evidence="1 2" key="1">
    <citation type="submission" date="2018-08" db="EMBL/GenBank/DDBJ databases">
        <title>A genome reference for cultivated species of the human gut microbiota.</title>
        <authorList>
            <person name="Zou Y."/>
            <person name="Xue W."/>
            <person name="Luo G."/>
        </authorList>
    </citation>
    <scope>NUCLEOTIDE SEQUENCE [LARGE SCALE GENOMIC DNA]</scope>
    <source>
        <strain evidence="1 2">TF05-12AC</strain>
    </source>
</reference>
<evidence type="ECO:0000313" key="1">
    <source>
        <dbReference type="EMBL" id="RGE67702.1"/>
    </source>
</evidence>
<organism evidence="1 2">
    <name type="scientific">Anaerotruncus colihominis</name>
    <dbReference type="NCBI Taxonomy" id="169435"/>
    <lineage>
        <taxon>Bacteria</taxon>
        <taxon>Bacillati</taxon>
        <taxon>Bacillota</taxon>
        <taxon>Clostridia</taxon>
        <taxon>Eubacteriales</taxon>
        <taxon>Oscillospiraceae</taxon>
        <taxon>Anaerotruncus</taxon>
    </lineage>
</organism>
<proteinExistence type="predicted"/>
<dbReference type="EMBL" id="QVME01000004">
    <property type="protein sequence ID" value="RGE67702.1"/>
    <property type="molecule type" value="Genomic_DNA"/>
</dbReference>
<protein>
    <submittedName>
        <fullName evidence="1">Uncharacterized protein</fullName>
    </submittedName>
</protein>
<accession>A0A3E3IL20</accession>
<dbReference type="AlphaFoldDB" id="A0A3E3IL20"/>
<comment type="caution">
    <text evidence="1">The sequence shown here is derived from an EMBL/GenBank/DDBJ whole genome shotgun (WGS) entry which is preliminary data.</text>
</comment>
<gene>
    <name evidence="1" type="ORF">DXC40_09425</name>
</gene>
<sequence length="88" mass="9961">MFHLTPLSGFFEKKPRQKTFQLFRKKASAKNFSRLRRKQQGGRCVYAGCAANRASDAAKPKTVRIFTAGRQRAWPCRKTARSSLAGRA</sequence>
<name>A0A3E3IL20_9FIRM</name>